<dbReference type="EMBL" id="BK015009">
    <property type="protein sequence ID" value="DAD86892.1"/>
    <property type="molecule type" value="Genomic_DNA"/>
</dbReference>
<evidence type="ECO:0000313" key="2">
    <source>
        <dbReference type="EMBL" id="DAD86892.1"/>
    </source>
</evidence>
<proteinExistence type="predicted"/>
<protein>
    <submittedName>
        <fullName evidence="2">Uncharacterized protein</fullName>
    </submittedName>
</protein>
<sequence length="101" mass="11330">MFCGRRRSGYLVLSGLTLTGGVTASGRARASVIRSQRQSQSTDNLGNSVSILRRLIRRNNIESRKNTENSGEEGVKGLADLRSKHVYESPHRFRNLRLSRD</sequence>
<name>A0A8S5MXF9_9CAUD</name>
<accession>A0A8S5MXF9</accession>
<feature type="region of interest" description="Disordered" evidence="1">
    <location>
        <begin position="60"/>
        <end position="79"/>
    </location>
</feature>
<organism evidence="2">
    <name type="scientific">Siphoviridae sp. ctio73</name>
    <dbReference type="NCBI Taxonomy" id="2826435"/>
    <lineage>
        <taxon>Viruses</taxon>
        <taxon>Duplodnaviria</taxon>
        <taxon>Heunggongvirae</taxon>
        <taxon>Uroviricota</taxon>
        <taxon>Caudoviricetes</taxon>
    </lineage>
</organism>
<evidence type="ECO:0000256" key="1">
    <source>
        <dbReference type="SAM" id="MobiDB-lite"/>
    </source>
</evidence>
<reference evidence="2" key="1">
    <citation type="journal article" date="2021" name="Proc. Natl. Acad. Sci. U.S.A.">
        <title>A Catalog of Tens of Thousands of Viruses from Human Metagenomes Reveals Hidden Associations with Chronic Diseases.</title>
        <authorList>
            <person name="Tisza M.J."/>
            <person name="Buck C.B."/>
        </authorList>
    </citation>
    <scope>NUCLEOTIDE SEQUENCE</scope>
    <source>
        <strain evidence="2">Ctio73</strain>
    </source>
</reference>